<dbReference type="RefSeq" id="WP_143946305.1">
    <property type="nucleotide sequence ID" value="NZ_BAABMB010000001.1"/>
</dbReference>
<dbReference type="GO" id="GO:0070681">
    <property type="term" value="P:glutaminyl-tRNAGln biosynthesis via transamidation"/>
    <property type="evidence" value="ECO:0007669"/>
    <property type="project" value="TreeGrafter"/>
</dbReference>
<reference evidence="2 3" key="1">
    <citation type="submission" date="2019-07" db="EMBL/GenBank/DDBJ databases">
        <title>Qingshengfaniella alkalisoli gen. nov., sp. nov., isolated from saline soil.</title>
        <authorList>
            <person name="Xu L."/>
            <person name="Huang X.-X."/>
            <person name="Sun J.-Q."/>
        </authorList>
    </citation>
    <scope>NUCLEOTIDE SEQUENCE [LARGE SCALE GENOMIC DNA]</scope>
    <source>
        <strain evidence="2 3">DSM 27279</strain>
    </source>
</reference>
<dbReference type="AlphaFoldDB" id="A0A556B1F8"/>
<protein>
    <recommendedName>
        <fullName evidence="1">Aspartyl/glutamyl-tRNA(Asn/Gln) amidotransferase subunit C</fullName>
        <shortName evidence="1">Asp/Glu-ADT subunit C</shortName>
        <ecNumber evidence="1">6.3.5.-</ecNumber>
    </recommendedName>
</protein>
<dbReference type="GO" id="GO:0050567">
    <property type="term" value="F:glutaminyl-tRNA synthase (glutamine-hydrolyzing) activity"/>
    <property type="evidence" value="ECO:0007669"/>
    <property type="project" value="UniProtKB-UniRule"/>
</dbReference>
<evidence type="ECO:0000313" key="2">
    <source>
        <dbReference type="EMBL" id="TSH99027.1"/>
    </source>
</evidence>
<comment type="catalytic activity">
    <reaction evidence="1">
        <text>L-aspartyl-tRNA(Asn) + L-glutamine + ATP + H2O = L-asparaginyl-tRNA(Asn) + L-glutamate + ADP + phosphate + 2 H(+)</text>
        <dbReference type="Rhea" id="RHEA:14513"/>
        <dbReference type="Rhea" id="RHEA-COMP:9674"/>
        <dbReference type="Rhea" id="RHEA-COMP:9677"/>
        <dbReference type="ChEBI" id="CHEBI:15377"/>
        <dbReference type="ChEBI" id="CHEBI:15378"/>
        <dbReference type="ChEBI" id="CHEBI:29985"/>
        <dbReference type="ChEBI" id="CHEBI:30616"/>
        <dbReference type="ChEBI" id="CHEBI:43474"/>
        <dbReference type="ChEBI" id="CHEBI:58359"/>
        <dbReference type="ChEBI" id="CHEBI:78515"/>
        <dbReference type="ChEBI" id="CHEBI:78516"/>
        <dbReference type="ChEBI" id="CHEBI:456216"/>
    </reaction>
</comment>
<dbReference type="PANTHER" id="PTHR15004:SF0">
    <property type="entry name" value="GLUTAMYL-TRNA(GLN) AMIDOTRANSFERASE SUBUNIT C, MITOCHONDRIAL"/>
    <property type="match status" value="1"/>
</dbReference>
<dbReference type="GO" id="GO:0006412">
    <property type="term" value="P:translation"/>
    <property type="evidence" value="ECO:0007669"/>
    <property type="project" value="UniProtKB-UniRule"/>
</dbReference>
<comment type="similarity">
    <text evidence="1">Belongs to the GatC family.</text>
</comment>
<dbReference type="EC" id="6.3.5.-" evidence="1"/>
<dbReference type="GO" id="GO:0016740">
    <property type="term" value="F:transferase activity"/>
    <property type="evidence" value="ECO:0007669"/>
    <property type="project" value="UniProtKB-KW"/>
</dbReference>
<evidence type="ECO:0000256" key="1">
    <source>
        <dbReference type="HAMAP-Rule" id="MF_00122"/>
    </source>
</evidence>
<proteinExistence type="inferred from homology"/>
<dbReference type="Pfam" id="PF02686">
    <property type="entry name" value="GatC"/>
    <property type="match status" value="1"/>
</dbReference>
<dbReference type="HAMAP" id="MF_00122">
    <property type="entry name" value="GatC"/>
    <property type="match status" value="1"/>
</dbReference>
<dbReference type="PANTHER" id="PTHR15004">
    <property type="entry name" value="GLUTAMYL-TRNA(GLN) AMIDOTRANSFERASE SUBUNIT C, MITOCHONDRIAL"/>
    <property type="match status" value="1"/>
</dbReference>
<comment type="subunit">
    <text evidence="1">Heterotrimer of A, B and C subunits.</text>
</comment>
<dbReference type="GO" id="GO:0006450">
    <property type="term" value="P:regulation of translational fidelity"/>
    <property type="evidence" value="ECO:0007669"/>
    <property type="project" value="InterPro"/>
</dbReference>
<dbReference type="NCBIfam" id="TIGR00135">
    <property type="entry name" value="gatC"/>
    <property type="match status" value="1"/>
</dbReference>
<gene>
    <name evidence="1 2" type="primary">gatC</name>
    <name evidence="2" type="ORF">FOZ76_01285</name>
</gene>
<comment type="function">
    <text evidence="1">Allows the formation of correctly charged Asn-tRNA(Asn) or Gln-tRNA(Gln) through the transamidation of misacylated Asp-tRNA(Asn) or Glu-tRNA(Gln) in organisms which lack either or both of asparaginyl-tRNA or glutaminyl-tRNA synthetases. The reaction takes place in the presence of glutamine and ATP through an activated phospho-Asp-tRNA(Asn) or phospho-Glu-tRNA(Gln).</text>
</comment>
<evidence type="ECO:0000313" key="3">
    <source>
        <dbReference type="Proteomes" id="UP000318405"/>
    </source>
</evidence>
<name>A0A556B1F8_9BURK</name>
<keyword evidence="2" id="KW-0808">Transferase</keyword>
<keyword evidence="1" id="KW-0436">Ligase</keyword>
<comment type="caution">
    <text evidence="2">The sequence shown here is derived from an EMBL/GenBank/DDBJ whole genome shotgun (WGS) entry which is preliminary data.</text>
</comment>
<dbReference type="EMBL" id="VLTJ01000002">
    <property type="protein sequence ID" value="TSH99027.1"/>
    <property type="molecule type" value="Genomic_DNA"/>
</dbReference>
<dbReference type="SUPFAM" id="SSF141000">
    <property type="entry name" value="Glu-tRNAGln amidotransferase C subunit"/>
    <property type="match status" value="1"/>
</dbReference>
<dbReference type="GO" id="GO:0050566">
    <property type="term" value="F:asparaginyl-tRNA synthase (glutamine-hydrolyzing) activity"/>
    <property type="evidence" value="ECO:0007669"/>
    <property type="project" value="RHEA"/>
</dbReference>
<dbReference type="Gene3D" id="1.10.20.60">
    <property type="entry name" value="Glu-tRNAGln amidotransferase C subunit, N-terminal domain"/>
    <property type="match status" value="1"/>
</dbReference>
<accession>A0A556B1F8</accession>
<dbReference type="Proteomes" id="UP000318405">
    <property type="component" value="Unassembled WGS sequence"/>
</dbReference>
<organism evidence="2 3">
    <name type="scientific">Verticiella sediminum</name>
    <dbReference type="NCBI Taxonomy" id="1247510"/>
    <lineage>
        <taxon>Bacteria</taxon>
        <taxon>Pseudomonadati</taxon>
        <taxon>Pseudomonadota</taxon>
        <taxon>Betaproteobacteria</taxon>
        <taxon>Burkholderiales</taxon>
        <taxon>Alcaligenaceae</taxon>
        <taxon>Verticiella</taxon>
    </lineage>
</organism>
<dbReference type="InterPro" id="IPR036113">
    <property type="entry name" value="Asp/Glu-ADT_sf_sub_c"/>
</dbReference>
<keyword evidence="1" id="KW-0547">Nucleotide-binding</keyword>
<comment type="catalytic activity">
    <reaction evidence="1">
        <text>L-glutamyl-tRNA(Gln) + L-glutamine + ATP + H2O = L-glutaminyl-tRNA(Gln) + L-glutamate + ADP + phosphate + H(+)</text>
        <dbReference type="Rhea" id="RHEA:17521"/>
        <dbReference type="Rhea" id="RHEA-COMP:9681"/>
        <dbReference type="Rhea" id="RHEA-COMP:9684"/>
        <dbReference type="ChEBI" id="CHEBI:15377"/>
        <dbReference type="ChEBI" id="CHEBI:15378"/>
        <dbReference type="ChEBI" id="CHEBI:29985"/>
        <dbReference type="ChEBI" id="CHEBI:30616"/>
        <dbReference type="ChEBI" id="CHEBI:43474"/>
        <dbReference type="ChEBI" id="CHEBI:58359"/>
        <dbReference type="ChEBI" id="CHEBI:78520"/>
        <dbReference type="ChEBI" id="CHEBI:78521"/>
        <dbReference type="ChEBI" id="CHEBI:456216"/>
    </reaction>
</comment>
<dbReference type="GO" id="GO:0005524">
    <property type="term" value="F:ATP binding"/>
    <property type="evidence" value="ECO:0007669"/>
    <property type="project" value="UniProtKB-KW"/>
</dbReference>
<sequence length="102" mass="11091">MKLTDQDVVRMAKLARIALAPEQQASVLGDLNHVFALIERLQAVDTAGVEPLAHPLSALEDVALRLREDIVTETASVEARERLMANAPATHDGLFLVPKVVE</sequence>
<keyword evidence="3" id="KW-1185">Reference proteome</keyword>
<keyword evidence="1" id="KW-0648">Protein biosynthesis</keyword>
<dbReference type="InterPro" id="IPR003837">
    <property type="entry name" value="GatC"/>
</dbReference>
<dbReference type="OrthoDB" id="9794326at2"/>
<keyword evidence="1" id="KW-0067">ATP-binding</keyword>